<keyword evidence="1" id="KW-0378">Hydrolase</keyword>
<comment type="catalytic activity">
    <reaction evidence="1">
        <text>Endohydrolysis of the N-glycosidic bond at one specific adenosine on the 28S rRNA.</text>
        <dbReference type="EC" id="3.2.2.22"/>
    </reaction>
</comment>
<dbReference type="GO" id="GO:0090729">
    <property type="term" value="F:toxin activity"/>
    <property type="evidence" value="ECO:0007669"/>
    <property type="project" value="UniProtKB-KW"/>
</dbReference>
<reference evidence="2" key="1">
    <citation type="submission" date="2022-07" db="EMBL/GenBank/DDBJ databases">
        <authorList>
            <person name="Macas J."/>
            <person name="Novak P."/>
            <person name="Neumann P."/>
        </authorList>
    </citation>
    <scope>NUCLEOTIDE SEQUENCE</scope>
</reference>
<gene>
    <name evidence="2" type="ORF">CEPIT_LOCUS17889</name>
</gene>
<dbReference type="PANTHER" id="PTHR33453:SF34">
    <property type="entry name" value="RIBOSOME-INACTIVATING PROTEIN"/>
    <property type="match status" value="1"/>
</dbReference>
<keyword evidence="1" id="KW-0652">Protein synthesis inhibitor</keyword>
<dbReference type="Gene3D" id="3.40.420.10">
    <property type="entry name" value="Ricin (A subunit), domain 1"/>
    <property type="match status" value="1"/>
</dbReference>
<dbReference type="InterPro" id="IPR016138">
    <property type="entry name" value="Ribosome_inactivat_prot_sub1"/>
</dbReference>
<dbReference type="GO" id="GO:0006952">
    <property type="term" value="P:defense response"/>
    <property type="evidence" value="ECO:0007669"/>
    <property type="project" value="UniProtKB-KW"/>
</dbReference>
<name>A0AAV0DSG2_9ASTE</name>
<evidence type="ECO:0000313" key="3">
    <source>
        <dbReference type="Proteomes" id="UP001152523"/>
    </source>
</evidence>
<dbReference type="Proteomes" id="UP001152523">
    <property type="component" value="Unassembled WGS sequence"/>
</dbReference>
<dbReference type="PRINTS" id="PR00396">
    <property type="entry name" value="SHIGARICIN"/>
</dbReference>
<organism evidence="2 3">
    <name type="scientific">Cuscuta epithymum</name>
    <dbReference type="NCBI Taxonomy" id="186058"/>
    <lineage>
        <taxon>Eukaryota</taxon>
        <taxon>Viridiplantae</taxon>
        <taxon>Streptophyta</taxon>
        <taxon>Embryophyta</taxon>
        <taxon>Tracheophyta</taxon>
        <taxon>Spermatophyta</taxon>
        <taxon>Magnoliopsida</taxon>
        <taxon>eudicotyledons</taxon>
        <taxon>Gunneridae</taxon>
        <taxon>Pentapetalae</taxon>
        <taxon>asterids</taxon>
        <taxon>lamiids</taxon>
        <taxon>Solanales</taxon>
        <taxon>Convolvulaceae</taxon>
        <taxon>Cuscuteae</taxon>
        <taxon>Cuscuta</taxon>
        <taxon>Cuscuta subgen. Cuscuta</taxon>
    </lineage>
</organism>
<keyword evidence="3" id="KW-1185">Reference proteome</keyword>
<keyword evidence="1" id="KW-0800">Toxin</keyword>
<dbReference type="InterPro" id="IPR017989">
    <property type="entry name" value="Ribosome_inactivat_1/2"/>
</dbReference>
<comment type="similarity">
    <text evidence="1">Belongs to the ribosome-inactivating protein family.</text>
</comment>
<dbReference type="PANTHER" id="PTHR33453">
    <property type="match status" value="1"/>
</dbReference>
<keyword evidence="1" id="KW-0611">Plant defense</keyword>
<dbReference type="Pfam" id="PF00161">
    <property type="entry name" value="RIP"/>
    <property type="match status" value="1"/>
</dbReference>
<dbReference type="SUPFAM" id="SSF56371">
    <property type="entry name" value="Ribosome inactivating proteins (RIP)"/>
    <property type="match status" value="1"/>
</dbReference>
<sequence length="293" mass="33976">MPPKFRPGKITVRESVTAKYLGTYTLNLDEESTTPTLMYTRFIVNIVQGETEISREFVELSKYHKLLLLREQSTQKFSYFDVEVTAYKRKVTLRFLAGSLYLIAFKPEYDDTWYEMKGWREPEWLLVELKGVKEVLPSVFVTYCCLEKSGDRLNLTLGMSQIAEATKRLGGYVDGRVRASYDVKPSILQFAQCISESIRFSSIFRRITQNFEVGACLDERMVEDQNRWGNYCKEILNRAVNLHPGKDEKGISRGALEVRVLLRPAFIKFKELSTDRETNQTTFRCEGEELGWS</sequence>
<dbReference type="GO" id="GO:0030598">
    <property type="term" value="F:rRNA N-glycosylase activity"/>
    <property type="evidence" value="ECO:0007669"/>
    <property type="project" value="UniProtKB-EC"/>
</dbReference>
<dbReference type="EC" id="3.2.2.22" evidence="1"/>
<dbReference type="GO" id="GO:0017148">
    <property type="term" value="P:negative regulation of translation"/>
    <property type="evidence" value="ECO:0007669"/>
    <property type="project" value="UniProtKB-KW"/>
</dbReference>
<comment type="caution">
    <text evidence="2">The sequence shown here is derived from an EMBL/GenBank/DDBJ whole genome shotgun (WGS) entry which is preliminary data.</text>
</comment>
<dbReference type="InterPro" id="IPR001574">
    <property type="entry name" value="Ribosome_inactivat_prot"/>
</dbReference>
<accession>A0AAV0DSG2</accession>
<dbReference type="AlphaFoldDB" id="A0AAV0DSG2"/>
<evidence type="ECO:0000256" key="1">
    <source>
        <dbReference type="RuleBase" id="RU004915"/>
    </source>
</evidence>
<dbReference type="EMBL" id="CAMAPF010000141">
    <property type="protein sequence ID" value="CAH9107263.1"/>
    <property type="molecule type" value="Genomic_DNA"/>
</dbReference>
<evidence type="ECO:0000313" key="2">
    <source>
        <dbReference type="EMBL" id="CAH9107263.1"/>
    </source>
</evidence>
<protein>
    <recommendedName>
        <fullName evidence="1">rRNA N-glycosylase</fullName>
        <ecNumber evidence="1">3.2.2.22</ecNumber>
    </recommendedName>
</protein>
<dbReference type="InterPro" id="IPR036041">
    <property type="entry name" value="Ribosome-inact_prot_sf"/>
</dbReference>
<proteinExistence type="inferred from homology"/>